<feature type="region of interest" description="Disordered" evidence="3">
    <location>
        <begin position="64"/>
        <end position="183"/>
    </location>
</feature>
<dbReference type="AlphaFoldDB" id="A0A5D2VHD3"/>
<protein>
    <recommendedName>
        <fullName evidence="7">Late embryogenesis abundant protein LEA-2 subgroup domain-containing protein</fullName>
    </recommendedName>
</protein>
<evidence type="ECO:0000313" key="5">
    <source>
        <dbReference type="EMBL" id="TYI88452.1"/>
    </source>
</evidence>
<feature type="compositionally biased region" description="Basic and acidic residues" evidence="3">
    <location>
        <begin position="73"/>
        <end position="91"/>
    </location>
</feature>
<name>A0A5D2VHD3_GOSMU</name>
<dbReference type="PANTHER" id="PTHR31234">
    <property type="entry name" value="LATE EMBRYOGENESIS ABUNDANT (LEA) HYDROXYPROLINE-RICH GLYCOPROTEIN FAMILY"/>
    <property type="match status" value="1"/>
</dbReference>
<feature type="transmembrane region" description="Helical" evidence="4">
    <location>
        <begin position="204"/>
        <end position="224"/>
    </location>
</feature>
<keyword evidence="4" id="KW-1133">Transmembrane helix</keyword>
<keyword evidence="2 4" id="KW-0472">Membrane</keyword>
<evidence type="ECO:0000256" key="2">
    <source>
        <dbReference type="ARBA" id="ARBA00023136"/>
    </source>
</evidence>
<dbReference type="Proteomes" id="UP000323597">
    <property type="component" value="Chromosome D04"/>
</dbReference>
<evidence type="ECO:0000256" key="3">
    <source>
        <dbReference type="SAM" id="MobiDB-lite"/>
    </source>
</evidence>
<evidence type="ECO:0008006" key="7">
    <source>
        <dbReference type="Google" id="ProtNLM"/>
    </source>
</evidence>
<feature type="compositionally biased region" description="Basic and acidic residues" evidence="3">
    <location>
        <begin position="161"/>
        <end position="172"/>
    </location>
</feature>
<dbReference type="EMBL" id="CM017652">
    <property type="protein sequence ID" value="TYI88452.1"/>
    <property type="molecule type" value="Genomic_DNA"/>
</dbReference>
<keyword evidence="6" id="KW-1185">Reference proteome</keyword>
<keyword evidence="4" id="KW-0812">Transmembrane</keyword>
<organism evidence="5 6">
    <name type="scientific">Gossypium mustelinum</name>
    <name type="common">Cotton</name>
    <name type="synonym">Gossypium caicoense</name>
    <dbReference type="NCBI Taxonomy" id="34275"/>
    <lineage>
        <taxon>Eukaryota</taxon>
        <taxon>Viridiplantae</taxon>
        <taxon>Streptophyta</taxon>
        <taxon>Embryophyta</taxon>
        <taxon>Tracheophyta</taxon>
        <taxon>Spermatophyta</taxon>
        <taxon>Magnoliopsida</taxon>
        <taxon>eudicotyledons</taxon>
        <taxon>Gunneridae</taxon>
        <taxon>Pentapetalae</taxon>
        <taxon>rosids</taxon>
        <taxon>malvids</taxon>
        <taxon>Malvales</taxon>
        <taxon>Malvaceae</taxon>
        <taxon>Malvoideae</taxon>
        <taxon>Gossypium</taxon>
    </lineage>
</organism>
<sequence>MLCLKLDRVIPSAVSSKPYVALKSINTFFMFMFIFITRMAYQHVETNPHFIEDPDRITPEQQHDLPATLLPQRGRDQRVPRRGPIDQDLHPHPLGPSQPEPHHDSQPHLPLHVWVPPPVHHEDRRPQLRSRPSQFQGPTPEEVMLQPHLHGQHPSSSSVRPQHEINEGDQHQRWHPQQHRPHSGVFLPSVRQTDLTLSTATSCVIFWLIVILAGLLVLVVYLIFRPHRPLFDLNGFTLNAATLDTGYLLDADVTLLVNFTNPNKKVSIDFNHLSLDLYFDETLIATQYIEPFSAAKGQTMFASIHMIASQVSLSMKEALLFENQIKNNQVLFSVKGAFRAQSKLGGFMKYSYWLHSYCGIIVSSPPTGVLREKICRNKH</sequence>
<dbReference type="InterPro" id="IPR044839">
    <property type="entry name" value="NDR1-like"/>
</dbReference>
<evidence type="ECO:0000256" key="1">
    <source>
        <dbReference type="ARBA" id="ARBA00004370"/>
    </source>
</evidence>
<dbReference type="PANTHER" id="PTHR31234:SF42">
    <property type="entry name" value="LATE EMBRYOGENESIS ABUNDANT (LEA) HYDROXYPROLINE-RICH GLYCOPROTEIN FAMILY"/>
    <property type="match status" value="1"/>
</dbReference>
<accession>A0A5D2VHD3</accession>
<reference evidence="5 6" key="1">
    <citation type="submission" date="2019-07" db="EMBL/GenBank/DDBJ databases">
        <title>WGS assembly of Gossypium mustelinum.</title>
        <authorList>
            <person name="Chen Z.J."/>
            <person name="Sreedasyam A."/>
            <person name="Ando A."/>
            <person name="Song Q."/>
            <person name="De L."/>
            <person name="Hulse-Kemp A."/>
            <person name="Ding M."/>
            <person name="Ye W."/>
            <person name="Kirkbride R."/>
            <person name="Jenkins J."/>
            <person name="Plott C."/>
            <person name="Lovell J."/>
            <person name="Lin Y.-M."/>
            <person name="Vaughn R."/>
            <person name="Liu B."/>
            <person name="Li W."/>
            <person name="Simpson S."/>
            <person name="Scheffler B."/>
            <person name="Saski C."/>
            <person name="Grover C."/>
            <person name="Hu G."/>
            <person name="Conover J."/>
            <person name="Carlson J."/>
            <person name="Shu S."/>
            <person name="Boston L."/>
            <person name="Williams M."/>
            <person name="Peterson D."/>
            <person name="Mcgee K."/>
            <person name="Jones D."/>
            <person name="Wendel J."/>
            <person name="Stelly D."/>
            <person name="Grimwood J."/>
            <person name="Schmutz J."/>
        </authorList>
    </citation>
    <scope>NUCLEOTIDE SEQUENCE [LARGE SCALE GENOMIC DNA]</scope>
    <source>
        <strain evidence="5">1408120.09</strain>
    </source>
</reference>
<dbReference type="GO" id="GO:0098542">
    <property type="term" value="P:defense response to other organism"/>
    <property type="evidence" value="ECO:0007669"/>
    <property type="project" value="InterPro"/>
</dbReference>
<feature type="transmembrane region" description="Helical" evidence="4">
    <location>
        <begin position="20"/>
        <end position="41"/>
    </location>
</feature>
<comment type="subcellular location">
    <subcellularLocation>
        <location evidence="1">Membrane</location>
    </subcellularLocation>
</comment>
<gene>
    <name evidence="5" type="ORF">E1A91_D04G210500v1</name>
</gene>
<dbReference type="GO" id="GO:0005886">
    <property type="term" value="C:plasma membrane"/>
    <property type="evidence" value="ECO:0007669"/>
    <property type="project" value="TreeGrafter"/>
</dbReference>
<proteinExistence type="predicted"/>
<evidence type="ECO:0000313" key="6">
    <source>
        <dbReference type="Proteomes" id="UP000323597"/>
    </source>
</evidence>
<evidence type="ECO:0000256" key="4">
    <source>
        <dbReference type="SAM" id="Phobius"/>
    </source>
</evidence>
<feature type="compositionally biased region" description="Basic residues" evidence="3">
    <location>
        <begin position="173"/>
        <end position="182"/>
    </location>
</feature>